<accession>M7UIK1</accession>
<dbReference type="Proteomes" id="UP000012045">
    <property type="component" value="Unassembled WGS sequence"/>
</dbReference>
<dbReference type="EMBL" id="KB708011">
    <property type="protein sequence ID" value="EMR83352.1"/>
    <property type="molecule type" value="Genomic_DNA"/>
</dbReference>
<evidence type="ECO:0000313" key="2">
    <source>
        <dbReference type="Proteomes" id="UP000012045"/>
    </source>
</evidence>
<proteinExistence type="predicted"/>
<gene>
    <name evidence="1" type="ORF">BcDW1_8039</name>
</gene>
<sequence>MSPVEVKVKITVKVKVEFEVEAILAICVASQLRTYERRSLVTGSCIVIGGTNKANLTSWVLSLPRLPLTPHTSSNSHAGQSYLVLELVNANANALQTYTSRILAFGIAIA</sequence>
<organism evidence="1 2">
    <name type="scientific">Botryotinia fuckeliana (strain BcDW1)</name>
    <name type="common">Noble rot fungus</name>
    <name type="synonym">Botrytis cinerea</name>
    <dbReference type="NCBI Taxonomy" id="1290391"/>
    <lineage>
        <taxon>Eukaryota</taxon>
        <taxon>Fungi</taxon>
        <taxon>Dikarya</taxon>
        <taxon>Ascomycota</taxon>
        <taxon>Pezizomycotina</taxon>
        <taxon>Leotiomycetes</taxon>
        <taxon>Helotiales</taxon>
        <taxon>Sclerotiniaceae</taxon>
        <taxon>Botrytis</taxon>
    </lineage>
</organism>
<reference evidence="2" key="1">
    <citation type="journal article" date="2013" name="Genome Announc.">
        <title>Draft genome sequence of Botrytis cinerea BcDW1, inoculum for noble rot of grape berries.</title>
        <authorList>
            <person name="Blanco-Ulate B."/>
            <person name="Allen G."/>
            <person name="Powell A.L."/>
            <person name="Cantu D."/>
        </authorList>
    </citation>
    <scope>NUCLEOTIDE SEQUENCE [LARGE SCALE GENOMIC DNA]</scope>
    <source>
        <strain evidence="2">BcDW1</strain>
    </source>
</reference>
<name>M7UIK1_BOTF1</name>
<dbReference type="AlphaFoldDB" id="M7UIK1"/>
<protein>
    <submittedName>
        <fullName evidence="1">Uncharacterized protein</fullName>
    </submittedName>
</protein>
<evidence type="ECO:0000313" key="1">
    <source>
        <dbReference type="EMBL" id="EMR83352.1"/>
    </source>
</evidence>
<dbReference type="HOGENOM" id="CLU_2170673_0_0_1"/>